<dbReference type="Gene3D" id="3.40.50.1110">
    <property type="entry name" value="SGNH hydrolase"/>
    <property type="match status" value="1"/>
</dbReference>
<evidence type="ECO:0000259" key="1">
    <source>
        <dbReference type="Pfam" id="PF13472"/>
    </source>
</evidence>
<dbReference type="InterPro" id="IPR052762">
    <property type="entry name" value="PCW_deacetylase/CE"/>
</dbReference>
<dbReference type="CDD" id="cd01831">
    <property type="entry name" value="Endoglucanase_E_like"/>
    <property type="match status" value="1"/>
</dbReference>
<accession>A0A239L580</accession>
<evidence type="ECO:0000313" key="4">
    <source>
        <dbReference type="Proteomes" id="UP000198432"/>
    </source>
</evidence>
<dbReference type="EMBL" id="FZOQ01000036">
    <property type="protein sequence ID" value="SNT25470.1"/>
    <property type="molecule type" value="Genomic_DNA"/>
</dbReference>
<keyword evidence="4" id="KW-1185">Reference proteome</keyword>
<dbReference type="OrthoDB" id="9801375at2"/>
<dbReference type="Pfam" id="PF13472">
    <property type="entry name" value="Lipase_GDSL_2"/>
    <property type="match status" value="1"/>
</dbReference>
<dbReference type="AlphaFoldDB" id="A0A239L580"/>
<dbReference type="InterPro" id="IPR037461">
    <property type="entry name" value="CtCE2-like_dom"/>
</dbReference>
<dbReference type="InterPro" id="IPR013830">
    <property type="entry name" value="SGNH_hydro"/>
</dbReference>
<name>A0A239L580_9BACT</name>
<dbReference type="SUPFAM" id="SSF52266">
    <property type="entry name" value="SGNH hydrolase"/>
    <property type="match status" value="1"/>
</dbReference>
<dbReference type="InterPro" id="IPR036514">
    <property type="entry name" value="SGNH_hydro_sf"/>
</dbReference>
<dbReference type="Gene3D" id="2.60.120.260">
    <property type="entry name" value="Galactose-binding domain-like"/>
    <property type="match status" value="1"/>
</dbReference>
<organism evidence="3 4">
    <name type="scientific">Pontibacter ummariensis</name>
    <dbReference type="NCBI Taxonomy" id="1610492"/>
    <lineage>
        <taxon>Bacteria</taxon>
        <taxon>Pseudomonadati</taxon>
        <taxon>Bacteroidota</taxon>
        <taxon>Cytophagia</taxon>
        <taxon>Cytophagales</taxon>
        <taxon>Hymenobacteraceae</taxon>
        <taxon>Pontibacter</taxon>
    </lineage>
</organism>
<dbReference type="InterPro" id="IPR040794">
    <property type="entry name" value="CE2_N"/>
</dbReference>
<dbReference type="Proteomes" id="UP000198432">
    <property type="component" value="Unassembled WGS sequence"/>
</dbReference>
<dbReference type="PANTHER" id="PTHR37834:SF2">
    <property type="entry name" value="ESTERASE, SGNH HYDROLASE-TYPE"/>
    <property type="match status" value="1"/>
</dbReference>
<evidence type="ECO:0000313" key="3">
    <source>
        <dbReference type="EMBL" id="SNT25470.1"/>
    </source>
</evidence>
<dbReference type="PANTHER" id="PTHR37834">
    <property type="entry name" value="GDSL-LIKE LIPASE/ACYLHYDROLASE DOMAIN PROTEIN (AFU_ORTHOLOGUE AFUA_2G00620)"/>
    <property type="match status" value="1"/>
</dbReference>
<evidence type="ECO:0000259" key="2">
    <source>
        <dbReference type="Pfam" id="PF17996"/>
    </source>
</evidence>
<dbReference type="Pfam" id="PF17996">
    <property type="entry name" value="CE2_N"/>
    <property type="match status" value="1"/>
</dbReference>
<dbReference type="RefSeq" id="WP_089321678.1">
    <property type="nucleotide sequence ID" value="NZ_FZOQ01000036.1"/>
</dbReference>
<feature type="domain" description="SGNH hydrolase-type esterase" evidence="1">
    <location>
        <begin position="154"/>
        <end position="321"/>
    </location>
</feature>
<protein>
    <submittedName>
        <fullName evidence="3">Lysophospholipase L1</fullName>
    </submittedName>
</protein>
<sequence length="375" mass="42945">MRTRKLPLLYLLLAMLALVSWKVQSSRFIDFNNKRIAYMGRVGMEHPEAATFYWSGTSAKLNFEGTAVKALLKDETGDNYYNVILDQDSIMLLRPDTTLRYYDLAKNLPEGKHTIELFKRTEYDRGKTLFYGFLLGDKTKALSAPADKKKRIEFYGNSITAGYAVEDYSGQDSPDSTYTNNYLSYAALTARHYDADYTSINKSGIGILVSWFPYTMPEVYDRLDPTDPSSKWDFSSKKKPDVVVINLLQNDSWLVNRPEHAEFKRVFKGTPPSEKQIIDAYSGFVQSVRDKYPKAHIITMLGNMDITREGSPWPGYVQKAVDKLKDDKIYTLFVPYKNTPGHPNIEEQQVMADSLIQFIDANVDWDDKKAAKRIN</sequence>
<proteinExistence type="predicted"/>
<feature type="domain" description="Carbohydrate esterase 2 N-terminal" evidence="2">
    <location>
        <begin position="38"/>
        <end position="145"/>
    </location>
</feature>
<gene>
    <name evidence="3" type="ORF">SAMN06296052_1364</name>
</gene>
<reference evidence="4" key="1">
    <citation type="submission" date="2017-06" db="EMBL/GenBank/DDBJ databases">
        <authorList>
            <person name="Varghese N."/>
            <person name="Submissions S."/>
        </authorList>
    </citation>
    <scope>NUCLEOTIDE SEQUENCE [LARGE SCALE GENOMIC DNA]</scope>
    <source>
        <strain evidence="4">NKM1</strain>
    </source>
</reference>
<dbReference type="GO" id="GO:0052689">
    <property type="term" value="F:carboxylic ester hydrolase activity"/>
    <property type="evidence" value="ECO:0007669"/>
    <property type="project" value="InterPro"/>
</dbReference>